<dbReference type="EMBL" id="FQXC01000001">
    <property type="protein sequence ID" value="SHG79751.1"/>
    <property type="molecule type" value="Genomic_DNA"/>
</dbReference>
<reference evidence="2 3" key="1">
    <citation type="submission" date="2016-11" db="EMBL/GenBank/DDBJ databases">
        <authorList>
            <person name="Jaros S."/>
            <person name="Januszkiewicz K."/>
            <person name="Wedrychowicz H."/>
        </authorList>
    </citation>
    <scope>NUCLEOTIDE SEQUENCE [LARGE SCALE GENOMIC DNA]</scope>
    <source>
        <strain evidence="2 3">DSM 29431</strain>
    </source>
</reference>
<dbReference type="AlphaFoldDB" id="A0A1M5MR14"/>
<dbReference type="OrthoDB" id="7876207at2"/>
<evidence type="ECO:0000313" key="2">
    <source>
        <dbReference type="EMBL" id="SHG79751.1"/>
    </source>
</evidence>
<dbReference type="Proteomes" id="UP000184221">
    <property type="component" value="Unassembled WGS sequence"/>
</dbReference>
<name>A0A1M5MR14_9RHOB</name>
<keyword evidence="3" id="KW-1185">Reference proteome</keyword>
<accession>A0A1M5MR14</accession>
<gene>
    <name evidence="2" type="ORF">SAMN05443551_0618</name>
</gene>
<evidence type="ECO:0008006" key="4">
    <source>
        <dbReference type="Google" id="ProtNLM"/>
    </source>
</evidence>
<evidence type="ECO:0000313" key="3">
    <source>
        <dbReference type="Proteomes" id="UP000184221"/>
    </source>
</evidence>
<evidence type="ECO:0000256" key="1">
    <source>
        <dbReference type="SAM" id="Phobius"/>
    </source>
</evidence>
<keyword evidence="1" id="KW-0812">Transmembrane</keyword>
<keyword evidence="1" id="KW-1133">Transmembrane helix</keyword>
<protein>
    <recommendedName>
        <fullName evidence="4">Flp pilus assembly protein TadG</fullName>
    </recommendedName>
</protein>
<feature type="transmembrane region" description="Helical" evidence="1">
    <location>
        <begin position="21"/>
        <end position="42"/>
    </location>
</feature>
<dbReference type="RefSeq" id="WP_072776028.1">
    <property type="nucleotide sequence ID" value="NZ_FQXC01000001.1"/>
</dbReference>
<keyword evidence="1" id="KW-0472">Membrane</keyword>
<sequence length="193" mass="21996">MLKLLKTRLTSFARDTKGNMSIEALIFVPFMLTVLAATFSLYDAFRFKSLNTKAAYTISDALSRQTDAVTPAYLDGMVSTLNFLTRSEDVYSLRVTTVQYDADDDAYDIKWSQARGKFASMDANELASKIEQLPTMLDNETIILVETHSTYETPFAIDEILTDELFYNFTFTRPRFAPQLIWHEDLDFGPETS</sequence>
<organism evidence="2 3">
    <name type="scientific">Marivita hallyeonensis</name>
    <dbReference type="NCBI Taxonomy" id="996342"/>
    <lineage>
        <taxon>Bacteria</taxon>
        <taxon>Pseudomonadati</taxon>
        <taxon>Pseudomonadota</taxon>
        <taxon>Alphaproteobacteria</taxon>
        <taxon>Rhodobacterales</taxon>
        <taxon>Roseobacteraceae</taxon>
        <taxon>Marivita</taxon>
    </lineage>
</organism>
<dbReference type="STRING" id="996342.SAMN05443551_0618"/>
<proteinExistence type="predicted"/>